<protein>
    <submittedName>
        <fullName evidence="2">NYN domain-containing protein</fullName>
    </submittedName>
</protein>
<gene>
    <name evidence="2" type="ORF">BECKMB1821G_GA0114241_10609</name>
</gene>
<dbReference type="AlphaFoldDB" id="A0A450XLJ3"/>
<proteinExistence type="predicted"/>
<dbReference type="CDD" id="cd18722">
    <property type="entry name" value="PIN_NicB-like"/>
    <property type="match status" value="1"/>
</dbReference>
<dbReference type="Pfam" id="PF01936">
    <property type="entry name" value="NYN"/>
    <property type="match status" value="1"/>
</dbReference>
<sequence>MRQCANAPMRQCANAPMRQCANAPMRQCAKVHWPPLGMRSLGVIFLVDGFNLYHSLIQAQKDAPKDTKGATAKWLDLKGLCSSFLPSIGRISGRRATLEHIYYFSALPTHRDQSKQNRHALYVRCLEATGITVELGRFKSKRIWCGKCKKCFTAHEEKETDVAIATRLFEILHLDQAETLVLITGDTDLAPAVRTCKRLFPKKGILFAFPYRRENTELSKISPESFTL</sequence>
<dbReference type="GO" id="GO:0004540">
    <property type="term" value="F:RNA nuclease activity"/>
    <property type="evidence" value="ECO:0007669"/>
    <property type="project" value="InterPro"/>
</dbReference>
<reference evidence="2" key="1">
    <citation type="submission" date="2019-02" db="EMBL/GenBank/DDBJ databases">
        <authorList>
            <person name="Gruber-Vodicka R. H."/>
            <person name="Seah K. B. B."/>
        </authorList>
    </citation>
    <scope>NUCLEOTIDE SEQUENCE</scope>
    <source>
        <strain evidence="2">BECK_BZ197</strain>
    </source>
</reference>
<name>A0A450XLJ3_9GAMM</name>
<dbReference type="EMBL" id="CAADFO010000060">
    <property type="protein sequence ID" value="VFK30172.1"/>
    <property type="molecule type" value="Genomic_DNA"/>
</dbReference>
<accession>A0A450XLJ3</accession>
<evidence type="ECO:0000313" key="2">
    <source>
        <dbReference type="EMBL" id="VFK30172.1"/>
    </source>
</evidence>
<evidence type="ECO:0000259" key="1">
    <source>
        <dbReference type="Pfam" id="PF01936"/>
    </source>
</evidence>
<organism evidence="2">
    <name type="scientific">Candidatus Kentrum sp. MB</name>
    <dbReference type="NCBI Taxonomy" id="2138164"/>
    <lineage>
        <taxon>Bacteria</taxon>
        <taxon>Pseudomonadati</taxon>
        <taxon>Pseudomonadota</taxon>
        <taxon>Gammaproteobacteria</taxon>
        <taxon>Candidatus Kentrum</taxon>
    </lineage>
</organism>
<feature type="domain" description="NYN" evidence="1">
    <location>
        <begin position="90"/>
        <end position="209"/>
    </location>
</feature>
<dbReference type="Gene3D" id="3.40.50.1010">
    <property type="entry name" value="5'-nuclease"/>
    <property type="match status" value="1"/>
</dbReference>
<dbReference type="InterPro" id="IPR021139">
    <property type="entry name" value="NYN"/>
</dbReference>